<evidence type="ECO:0000256" key="1">
    <source>
        <dbReference type="ARBA" id="ARBA00022679"/>
    </source>
</evidence>
<dbReference type="NCBIfam" id="TIGR00658">
    <property type="entry name" value="orni_carb_tr"/>
    <property type="match status" value="1"/>
</dbReference>
<dbReference type="Pfam" id="PF02729">
    <property type="entry name" value="OTCace_N"/>
    <property type="match status" value="1"/>
</dbReference>
<evidence type="ECO:0008006" key="5">
    <source>
        <dbReference type="Google" id="ProtNLM"/>
    </source>
</evidence>
<dbReference type="GO" id="GO:0016597">
    <property type="term" value="F:amino acid binding"/>
    <property type="evidence" value="ECO:0007669"/>
    <property type="project" value="InterPro"/>
</dbReference>
<dbReference type="PANTHER" id="PTHR45753">
    <property type="entry name" value="ORNITHINE CARBAMOYLTRANSFERASE, MITOCHONDRIAL"/>
    <property type="match status" value="1"/>
</dbReference>
<dbReference type="FunFam" id="3.40.50.1370:FF:000008">
    <property type="entry name" value="Ornithine carbamoyltransferase"/>
    <property type="match status" value="1"/>
</dbReference>
<dbReference type="PROSITE" id="PS00097">
    <property type="entry name" value="CARBAMOYLTRANSFERASE"/>
    <property type="match status" value="1"/>
</dbReference>
<dbReference type="GO" id="GO:0004585">
    <property type="term" value="F:ornithine carbamoyltransferase activity"/>
    <property type="evidence" value="ECO:0007669"/>
    <property type="project" value="UniProtKB-ARBA"/>
</dbReference>
<dbReference type="InterPro" id="IPR002292">
    <property type="entry name" value="Orn/put_carbamltrans"/>
</dbReference>
<comment type="caution">
    <text evidence="4">The sequence shown here is derived from an EMBL/GenBank/DDBJ whole genome shotgun (WGS) entry which is preliminary data.</text>
</comment>
<dbReference type="PANTHER" id="PTHR45753:SF3">
    <property type="entry name" value="ORNITHINE TRANSCARBAMYLASE, MITOCHONDRIAL"/>
    <property type="match status" value="1"/>
</dbReference>
<evidence type="ECO:0000313" key="4">
    <source>
        <dbReference type="EMBL" id="GAG72840.1"/>
    </source>
</evidence>
<dbReference type="EMBL" id="BART01000482">
    <property type="protein sequence ID" value="GAG72840.1"/>
    <property type="molecule type" value="Genomic_DNA"/>
</dbReference>
<evidence type="ECO:0000259" key="2">
    <source>
        <dbReference type="Pfam" id="PF00185"/>
    </source>
</evidence>
<dbReference type="InterPro" id="IPR006132">
    <property type="entry name" value="Asp/Orn_carbamoyltranf_P-bd"/>
</dbReference>
<feature type="domain" description="Aspartate/ornithine carbamoyltransferase Asp/Orn-binding" evidence="2">
    <location>
        <begin position="152"/>
        <end position="291"/>
    </location>
</feature>
<reference evidence="4" key="1">
    <citation type="journal article" date="2014" name="Front. Microbiol.">
        <title>High frequency of phylogenetically diverse reductive dehalogenase-homologous genes in deep subseafloor sedimentary metagenomes.</title>
        <authorList>
            <person name="Kawai M."/>
            <person name="Futagami T."/>
            <person name="Toyoda A."/>
            <person name="Takaki Y."/>
            <person name="Nishi S."/>
            <person name="Hori S."/>
            <person name="Arai W."/>
            <person name="Tsubouchi T."/>
            <person name="Morono Y."/>
            <person name="Uchiyama I."/>
            <person name="Ito T."/>
            <person name="Fujiyama A."/>
            <person name="Inagaki F."/>
            <person name="Takami H."/>
        </authorList>
    </citation>
    <scope>NUCLEOTIDE SEQUENCE</scope>
    <source>
        <strain evidence="4">Expedition CK06-06</strain>
    </source>
</reference>
<proteinExistence type="predicted"/>
<dbReference type="Gene3D" id="3.40.50.1370">
    <property type="entry name" value="Aspartate/ornithine carbamoyltransferase"/>
    <property type="match status" value="2"/>
</dbReference>
<dbReference type="InterPro" id="IPR036901">
    <property type="entry name" value="Asp/Orn_carbamoylTrfase_sf"/>
</dbReference>
<feature type="non-terminal residue" evidence="4">
    <location>
        <position position="294"/>
    </location>
</feature>
<dbReference type="InterPro" id="IPR006131">
    <property type="entry name" value="Asp_carbamoyltransf_Asp/Orn-bd"/>
</dbReference>
<name>X0ZSP9_9ZZZZ</name>
<dbReference type="InterPro" id="IPR006130">
    <property type="entry name" value="Asp/Orn_carbamoylTrfase"/>
</dbReference>
<evidence type="ECO:0000259" key="3">
    <source>
        <dbReference type="Pfam" id="PF02729"/>
    </source>
</evidence>
<dbReference type="NCBIfam" id="NF001986">
    <property type="entry name" value="PRK00779.1"/>
    <property type="match status" value="1"/>
</dbReference>
<organism evidence="4">
    <name type="scientific">marine sediment metagenome</name>
    <dbReference type="NCBI Taxonomy" id="412755"/>
    <lineage>
        <taxon>unclassified sequences</taxon>
        <taxon>metagenomes</taxon>
        <taxon>ecological metagenomes</taxon>
    </lineage>
</organism>
<gene>
    <name evidence="4" type="ORF">S01H4_02270</name>
</gene>
<dbReference type="GO" id="GO:0042450">
    <property type="term" value="P:L-arginine biosynthetic process via ornithine"/>
    <property type="evidence" value="ECO:0007669"/>
    <property type="project" value="TreeGrafter"/>
</dbReference>
<dbReference type="PRINTS" id="PR00100">
    <property type="entry name" value="AOTCASE"/>
</dbReference>
<protein>
    <recommendedName>
        <fullName evidence="5">Ornithine carbamoyltransferase</fullName>
    </recommendedName>
</protein>
<dbReference type="PRINTS" id="PR00102">
    <property type="entry name" value="OTCASE"/>
</dbReference>
<dbReference type="AlphaFoldDB" id="X0ZSP9"/>
<dbReference type="SUPFAM" id="SSF53671">
    <property type="entry name" value="Aspartate/ornithine carbamoyltransferase"/>
    <property type="match status" value="1"/>
</dbReference>
<dbReference type="Pfam" id="PF00185">
    <property type="entry name" value="OTCace"/>
    <property type="match status" value="1"/>
</dbReference>
<feature type="domain" description="Aspartate/ornithine carbamoyltransferase carbamoyl-P binding" evidence="3">
    <location>
        <begin position="6"/>
        <end position="145"/>
    </location>
</feature>
<keyword evidence="1" id="KW-0808">Transferase</keyword>
<accession>X0ZSP9</accession>
<sequence>MLKKGKDFLTLIDVDSEELGKILYLTEKVKKNDLSEYRDVLSGKNIGMIFEKPSTRTRVSFEVAISKLNGKSLYLSSRDLQLKRGETISDTAKTLSRYLDGIIIRAYSHSDVEELANNASIPVINALTDMYHPCQGIADIFTIKEKKGRIRNIRIGYLGDGNNVCHSLMLGSVMSKANIVIACPHGYEPETEVYEAAKEIADNNKCKITITYDPKIAALDSDVIYTDVWVSMGQEESREEKERAFSPFQVNHNIMSIAKNDAIFMHCLPAHRGEEVISEVIDGESSVVFDQSVV</sequence>
<dbReference type="GO" id="GO:0019240">
    <property type="term" value="P:citrulline biosynthetic process"/>
    <property type="evidence" value="ECO:0007669"/>
    <property type="project" value="TreeGrafter"/>
</dbReference>